<dbReference type="InterPro" id="IPR025051">
    <property type="entry name" value="DUF3990"/>
</dbReference>
<evidence type="ECO:0008006" key="2">
    <source>
        <dbReference type="Google" id="ProtNLM"/>
    </source>
</evidence>
<accession>A0A645B308</accession>
<reference evidence="1" key="1">
    <citation type="submission" date="2019-08" db="EMBL/GenBank/DDBJ databases">
        <authorList>
            <person name="Kucharzyk K."/>
            <person name="Murdoch R.W."/>
            <person name="Higgins S."/>
            <person name="Loffler F."/>
        </authorList>
    </citation>
    <scope>NUCLEOTIDE SEQUENCE</scope>
</reference>
<protein>
    <recommendedName>
        <fullName evidence="2">DUF3990 domain-containing protein</fullName>
    </recommendedName>
</protein>
<organism evidence="1">
    <name type="scientific">bioreactor metagenome</name>
    <dbReference type="NCBI Taxonomy" id="1076179"/>
    <lineage>
        <taxon>unclassified sequences</taxon>
        <taxon>metagenomes</taxon>
        <taxon>ecological metagenomes</taxon>
    </lineage>
</organism>
<comment type="caution">
    <text evidence="1">The sequence shown here is derived from an EMBL/GenBank/DDBJ whole genome shotgun (WGS) entry which is preliminary data.</text>
</comment>
<dbReference type="Pfam" id="PF13151">
    <property type="entry name" value="DUF3990"/>
    <property type="match status" value="1"/>
</dbReference>
<evidence type="ECO:0000313" key="1">
    <source>
        <dbReference type="EMBL" id="MPM56104.1"/>
    </source>
</evidence>
<gene>
    <name evidence="1" type="ORF">SDC9_102903</name>
</gene>
<sequence>MLLYHGSHIEIKNPKILTSTRTGDFGNGFYLTTNLNQARRWAQIRARQEELEPGIVTIYEVPDALLSNPELQLKTFVKADDQWLDFVMNNRKNPEFKHTYDIVTGPVANDRVYACLNAFEDGFMDRATVIENLKTYVLIDQFLFHTAKSLLFLTYQGKEEIPCSPK</sequence>
<dbReference type="AlphaFoldDB" id="A0A645B308"/>
<dbReference type="EMBL" id="VSSQ01015583">
    <property type="protein sequence ID" value="MPM56104.1"/>
    <property type="molecule type" value="Genomic_DNA"/>
</dbReference>
<name>A0A645B308_9ZZZZ</name>
<dbReference type="SUPFAM" id="SSF56399">
    <property type="entry name" value="ADP-ribosylation"/>
    <property type="match status" value="1"/>
</dbReference>
<proteinExistence type="predicted"/>